<evidence type="ECO:0000256" key="6">
    <source>
        <dbReference type="ARBA" id="ARBA00022759"/>
    </source>
</evidence>
<dbReference type="Gene3D" id="3.40.970.10">
    <property type="entry name" value="Ribonuclease H1, N-terminal domain"/>
    <property type="match status" value="1"/>
</dbReference>
<proteinExistence type="inferred from homology"/>
<dbReference type="PANTHER" id="PTHR10642:SF26">
    <property type="entry name" value="RIBONUCLEASE H1"/>
    <property type="match status" value="1"/>
</dbReference>
<evidence type="ECO:0000256" key="8">
    <source>
        <dbReference type="SAM" id="MobiDB-lite"/>
    </source>
</evidence>
<dbReference type="GO" id="GO:0043137">
    <property type="term" value="P:DNA replication, removal of RNA primer"/>
    <property type="evidence" value="ECO:0007669"/>
    <property type="project" value="TreeGrafter"/>
</dbReference>
<comment type="caution">
    <text evidence="10">The sequence shown here is derived from an EMBL/GenBank/DDBJ whole genome shotgun (WGS) entry which is preliminary data.</text>
</comment>
<evidence type="ECO:0000256" key="7">
    <source>
        <dbReference type="ARBA" id="ARBA00022801"/>
    </source>
</evidence>
<dbReference type="Pfam" id="PF00075">
    <property type="entry name" value="RNase_H"/>
    <property type="match status" value="1"/>
</dbReference>
<dbReference type="CDD" id="cd09280">
    <property type="entry name" value="RNase_HI_eukaryote_like"/>
    <property type="match status" value="1"/>
</dbReference>
<dbReference type="AlphaFoldDB" id="A0AAD7GGN2"/>
<keyword evidence="7" id="KW-0378">Hydrolase</keyword>
<dbReference type="InterPro" id="IPR036397">
    <property type="entry name" value="RNaseH_sf"/>
</dbReference>
<dbReference type="GO" id="GO:0046872">
    <property type="term" value="F:metal ion binding"/>
    <property type="evidence" value="ECO:0007669"/>
    <property type="project" value="UniProtKB-KW"/>
</dbReference>
<dbReference type="EMBL" id="JARKIE010000044">
    <property type="protein sequence ID" value="KAJ7693846.1"/>
    <property type="molecule type" value="Genomic_DNA"/>
</dbReference>
<accession>A0AAD7GGN2</accession>
<evidence type="ECO:0000259" key="9">
    <source>
        <dbReference type="PROSITE" id="PS50879"/>
    </source>
</evidence>
<evidence type="ECO:0000256" key="1">
    <source>
        <dbReference type="ARBA" id="ARBA00000077"/>
    </source>
</evidence>
<organism evidence="10 11">
    <name type="scientific">Mycena rosella</name>
    <name type="common">Pink bonnet</name>
    <name type="synonym">Agaricus rosellus</name>
    <dbReference type="NCBI Taxonomy" id="1033263"/>
    <lineage>
        <taxon>Eukaryota</taxon>
        <taxon>Fungi</taxon>
        <taxon>Dikarya</taxon>
        <taxon>Basidiomycota</taxon>
        <taxon>Agaricomycotina</taxon>
        <taxon>Agaricomycetes</taxon>
        <taxon>Agaricomycetidae</taxon>
        <taxon>Agaricales</taxon>
        <taxon>Marasmiineae</taxon>
        <taxon>Mycenaceae</taxon>
        <taxon>Mycena</taxon>
    </lineage>
</organism>
<keyword evidence="5" id="KW-0479">Metal-binding</keyword>
<evidence type="ECO:0000256" key="2">
    <source>
        <dbReference type="ARBA" id="ARBA00005300"/>
    </source>
</evidence>
<name>A0AAD7GGN2_MYCRO</name>
<dbReference type="InterPro" id="IPR012337">
    <property type="entry name" value="RNaseH-like_sf"/>
</dbReference>
<sequence length="201" mass="21764">MMNSKSTLKFCVVKEPGIYPTCDECHGRFTASSGTLPKCFDTREAAQAYMDGKENEAPLTRSGAIASDSFAVPDVKEKKRKVPDDDTPDDSGIGDSEDVVYSDGACKGNGQGATVAKAGIGAWRGPGDPRNIAERCPGDQTNNRAEFIAIIRILEVTPQSQQTLRIKTDSQYCINCVTVWLKAGSRTTGRNPMANLWRTLP</sequence>
<evidence type="ECO:0000256" key="4">
    <source>
        <dbReference type="ARBA" id="ARBA00022722"/>
    </source>
</evidence>
<feature type="domain" description="RNase H type-1" evidence="9">
    <location>
        <begin position="94"/>
        <end position="201"/>
    </location>
</feature>
<dbReference type="InterPro" id="IPR037056">
    <property type="entry name" value="RNase_H1_N_sf"/>
</dbReference>
<dbReference type="Gene3D" id="3.30.420.10">
    <property type="entry name" value="Ribonuclease H-like superfamily/Ribonuclease H"/>
    <property type="match status" value="1"/>
</dbReference>
<gene>
    <name evidence="10" type="ORF">B0H17DRAFT_480614</name>
</gene>
<keyword evidence="11" id="KW-1185">Reference proteome</keyword>
<dbReference type="InterPro" id="IPR050092">
    <property type="entry name" value="RNase_H"/>
</dbReference>
<evidence type="ECO:0000256" key="3">
    <source>
        <dbReference type="ARBA" id="ARBA00012180"/>
    </source>
</evidence>
<dbReference type="EC" id="3.1.26.4" evidence="3"/>
<feature type="region of interest" description="Disordered" evidence="8">
    <location>
        <begin position="75"/>
        <end position="97"/>
    </location>
</feature>
<dbReference type="PROSITE" id="PS50879">
    <property type="entry name" value="RNASE_H_1"/>
    <property type="match status" value="1"/>
</dbReference>
<comment type="similarity">
    <text evidence="2">Belongs to the RNase H family.</text>
</comment>
<dbReference type="Proteomes" id="UP001221757">
    <property type="component" value="Unassembled WGS sequence"/>
</dbReference>
<dbReference type="SUPFAM" id="SSF53098">
    <property type="entry name" value="Ribonuclease H-like"/>
    <property type="match status" value="1"/>
</dbReference>
<dbReference type="GO" id="GO:0003676">
    <property type="term" value="F:nucleic acid binding"/>
    <property type="evidence" value="ECO:0007669"/>
    <property type="project" value="InterPro"/>
</dbReference>
<comment type="catalytic activity">
    <reaction evidence="1">
        <text>Endonucleolytic cleavage to 5'-phosphomonoester.</text>
        <dbReference type="EC" id="3.1.26.4"/>
    </reaction>
</comment>
<evidence type="ECO:0000256" key="5">
    <source>
        <dbReference type="ARBA" id="ARBA00022723"/>
    </source>
</evidence>
<protein>
    <recommendedName>
        <fullName evidence="3">ribonuclease H</fullName>
        <ecNumber evidence="3">3.1.26.4</ecNumber>
    </recommendedName>
</protein>
<evidence type="ECO:0000313" key="10">
    <source>
        <dbReference type="EMBL" id="KAJ7693846.1"/>
    </source>
</evidence>
<evidence type="ECO:0000313" key="11">
    <source>
        <dbReference type="Proteomes" id="UP001221757"/>
    </source>
</evidence>
<keyword evidence="4" id="KW-0540">Nuclease</keyword>
<dbReference type="InterPro" id="IPR002156">
    <property type="entry name" value="RNaseH_domain"/>
</dbReference>
<reference evidence="10" key="1">
    <citation type="submission" date="2023-03" db="EMBL/GenBank/DDBJ databases">
        <title>Massive genome expansion in bonnet fungi (Mycena s.s.) driven by repeated elements and novel gene families across ecological guilds.</title>
        <authorList>
            <consortium name="Lawrence Berkeley National Laboratory"/>
            <person name="Harder C.B."/>
            <person name="Miyauchi S."/>
            <person name="Viragh M."/>
            <person name="Kuo A."/>
            <person name="Thoen E."/>
            <person name="Andreopoulos B."/>
            <person name="Lu D."/>
            <person name="Skrede I."/>
            <person name="Drula E."/>
            <person name="Henrissat B."/>
            <person name="Morin E."/>
            <person name="Kohler A."/>
            <person name="Barry K."/>
            <person name="LaButti K."/>
            <person name="Morin E."/>
            <person name="Salamov A."/>
            <person name="Lipzen A."/>
            <person name="Mereny Z."/>
            <person name="Hegedus B."/>
            <person name="Baldrian P."/>
            <person name="Stursova M."/>
            <person name="Weitz H."/>
            <person name="Taylor A."/>
            <person name="Grigoriev I.V."/>
            <person name="Nagy L.G."/>
            <person name="Martin F."/>
            <person name="Kauserud H."/>
        </authorList>
    </citation>
    <scope>NUCLEOTIDE SEQUENCE</scope>
    <source>
        <strain evidence="10">CBHHK067</strain>
    </source>
</reference>
<dbReference type="PANTHER" id="PTHR10642">
    <property type="entry name" value="RIBONUCLEASE H1"/>
    <property type="match status" value="1"/>
</dbReference>
<keyword evidence="6" id="KW-0255">Endonuclease</keyword>
<dbReference type="GO" id="GO:0004523">
    <property type="term" value="F:RNA-DNA hybrid ribonuclease activity"/>
    <property type="evidence" value="ECO:0007669"/>
    <property type="project" value="UniProtKB-EC"/>
</dbReference>